<evidence type="ECO:0000313" key="3">
    <source>
        <dbReference type="Proteomes" id="UP000001307"/>
    </source>
</evidence>
<accession>E4X3L9</accession>
<dbReference type="EMBL" id="FN653023">
    <property type="protein sequence ID" value="CBY18223.1"/>
    <property type="molecule type" value="Genomic_DNA"/>
</dbReference>
<evidence type="ECO:0000313" key="2">
    <source>
        <dbReference type="EMBL" id="CBY35699.1"/>
    </source>
</evidence>
<dbReference type="Proteomes" id="UP000001307">
    <property type="component" value="Unassembled WGS sequence"/>
</dbReference>
<gene>
    <name evidence="1" type="ORF">GSOID_T00017861001</name>
    <name evidence="2" type="ORF">GSOID_T00027529001</name>
</gene>
<keyword evidence="3" id="KW-1185">Reference proteome</keyword>
<dbReference type="AlphaFoldDB" id="E4X3L9"/>
<dbReference type="EMBL" id="FN654665">
    <property type="protein sequence ID" value="CBY35699.1"/>
    <property type="molecule type" value="Genomic_DNA"/>
</dbReference>
<evidence type="ECO:0000313" key="1">
    <source>
        <dbReference type="EMBL" id="CBY18223.1"/>
    </source>
</evidence>
<dbReference type="Proteomes" id="UP000011014">
    <property type="component" value="Unassembled WGS sequence"/>
</dbReference>
<sequence length="92" mass="9340">MFSLKSSRSSPYADGNGMLTASTGAGIMLPIASTTPIMTQAQMGLGALGMTGLGGYTMLPNMAAANFHPIFADASGLTHNKILESTVCAVSL</sequence>
<organism evidence="1">
    <name type="scientific">Oikopleura dioica</name>
    <name type="common">Tunicate</name>
    <dbReference type="NCBI Taxonomy" id="34765"/>
    <lineage>
        <taxon>Eukaryota</taxon>
        <taxon>Metazoa</taxon>
        <taxon>Chordata</taxon>
        <taxon>Tunicata</taxon>
        <taxon>Appendicularia</taxon>
        <taxon>Copelata</taxon>
        <taxon>Oikopleuridae</taxon>
        <taxon>Oikopleura</taxon>
    </lineage>
</organism>
<protein>
    <submittedName>
        <fullName evidence="1">Uncharacterized protein</fullName>
    </submittedName>
</protein>
<dbReference type="InParanoid" id="E4X3L9"/>
<name>E4X3L9_OIKDI</name>
<proteinExistence type="predicted"/>
<reference evidence="1" key="1">
    <citation type="journal article" date="2010" name="Science">
        <title>Plasticity of animal genome architecture unmasked by rapid evolution of a pelagic tunicate.</title>
        <authorList>
            <person name="Denoeud F."/>
            <person name="Henriet S."/>
            <person name="Mungpakdee S."/>
            <person name="Aury J.M."/>
            <person name="Da Silva C."/>
            <person name="Brinkmann H."/>
            <person name="Mikhaleva J."/>
            <person name="Olsen L.C."/>
            <person name="Jubin C."/>
            <person name="Canestro C."/>
            <person name="Bouquet J.M."/>
            <person name="Danks G."/>
            <person name="Poulain J."/>
            <person name="Campsteijn C."/>
            <person name="Adamski M."/>
            <person name="Cross I."/>
            <person name="Yadetie F."/>
            <person name="Muffato M."/>
            <person name="Louis A."/>
            <person name="Butcher S."/>
            <person name="Tsagkogeorga G."/>
            <person name="Konrad A."/>
            <person name="Singh S."/>
            <person name="Jensen M.F."/>
            <person name="Cong E.H."/>
            <person name="Eikeseth-Otteraa H."/>
            <person name="Noel B."/>
            <person name="Anthouard V."/>
            <person name="Porcel B.M."/>
            <person name="Kachouri-Lafond R."/>
            <person name="Nishino A."/>
            <person name="Ugolini M."/>
            <person name="Chourrout P."/>
            <person name="Nishida H."/>
            <person name="Aasland R."/>
            <person name="Huzurbazar S."/>
            <person name="Westhof E."/>
            <person name="Delsuc F."/>
            <person name="Lehrach H."/>
            <person name="Reinhardt R."/>
            <person name="Weissenbach J."/>
            <person name="Roy S.W."/>
            <person name="Artiguenave F."/>
            <person name="Postlethwait J.H."/>
            <person name="Manak J.R."/>
            <person name="Thompson E.M."/>
            <person name="Jaillon O."/>
            <person name="Du Pasquier L."/>
            <person name="Boudinot P."/>
            <person name="Liberles D.A."/>
            <person name="Volff J.N."/>
            <person name="Philippe H."/>
            <person name="Lenhard B."/>
            <person name="Roest Crollius H."/>
            <person name="Wincker P."/>
            <person name="Chourrout D."/>
        </authorList>
    </citation>
    <scope>NUCLEOTIDE SEQUENCE [LARGE SCALE GENOMIC DNA]</scope>
</reference>